<proteinExistence type="predicted"/>
<dbReference type="Proteomes" id="UP001162501">
    <property type="component" value="Chromosome 9"/>
</dbReference>
<organism evidence="1 2">
    <name type="scientific">Rangifer tarandus platyrhynchus</name>
    <name type="common">Svalbard reindeer</name>
    <dbReference type="NCBI Taxonomy" id="3082113"/>
    <lineage>
        <taxon>Eukaryota</taxon>
        <taxon>Metazoa</taxon>
        <taxon>Chordata</taxon>
        <taxon>Craniata</taxon>
        <taxon>Vertebrata</taxon>
        <taxon>Euteleostomi</taxon>
        <taxon>Mammalia</taxon>
        <taxon>Eutheria</taxon>
        <taxon>Laurasiatheria</taxon>
        <taxon>Artiodactyla</taxon>
        <taxon>Ruminantia</taxon>
        <taxon>Pecora</taxon>
        <taxon>Cervidae</taxon>
        <taxon>Odocoileinae</taxon>
        <taxon>Rangifer</taxon>
    </lineage>
</organism>
<accession>A0AC60A9I0</accession>
<name>A0AC60A9I0_RANTA</name>
<dbReference type="EMBL" id="OX596093">
    <property type="protein sequence ID" value="CAN0571853.1"/>
    <property type="molecule type" value="Genomic_DNA"/>
</dbReference>
<evidence type="ECO:0000313" key="2">
    <source>
        <dbReference type="Proteomes" id="UP001162501"/>
    </source>
</evidence>
<evidence type="ECO:0000313" key="1">
    <source>
        <dbReference type="EMBL" id="CAN0571853.1"/>
    </source>
</evidence>
<reference evidence="1" key="2">
    <citation type="submission" date="2025-03" db="EMBL/GenBank/DDBJ databases">
        <authorList>
            <consortium name="ELIXIR-Norway"/>
            <consortium name="Elixir Norway"/>
        </authorList>
    </citation>
    <scope>NUCLEOTIDE SEQUENCE</scope>
</reference>
<gene>
    <name evidence="1" type="ORF">MRATA1EN22A_LOCUS28375</name>
</gene>
<protein>
    <submittedName>
        <fullName evidence="1">Uncharacterized protein</fullName>
    </submittedName>
</protein>
<reference evidence="1" key="1">
    <citation type="submission" date="2023-05" db="EMBL/GenBank/DDBJ databases">
        <authorList>
            <consortium name="ELIXIR-Norway"/>
        </authorList>
    </citation>
    <scope>NUCLEOTIDE SEQUENCE</scope>
</reference>
<sequence>MEWGLLFVTSSCEDCCSYPNPCVCDAHMETAFGRAHSQPGTLLRVLQASFPLVFPRIREVDSHLSHWMQVASAVQSHTAGECRTKTCTFISLTFNSRLLSAILNRQPRKQIILKLEGTSSMLSRFSHV</sequence>